<keyword evidence="1" id="KW-0732">Signal</keyword>
<name>A0A0B0H463_SOVGS</name>
<gene>
    <name evidence="3" type="ORF">JV46_04590</name>
</gene>
<evidence type="ECO:0000256" key="1">
    <source>
        <dbReference type="ARBA" id="ARBA00022729"/>
    </source>
</evidence>
<protein>
    <submittedName>
        <fullName evidence="3">Opacity protein-like protein</fullName>
    </submittedName>
</protein>
<dbReference type="InterPro" id="IPR011250">
    <property type="entry name" value="OMP/PagP_B-barrel"/>
</dbReference>
<evidence type="ECO:0000313" key="3">
    <source>
        <dbReference type="EMBL" id="KHF24998.1"/>
    </source>
</evidence>
<dbReference type="Gene3D" id="2.40.160.20">
    <property type="match status" value="1"/>
</dbReference>
<keyword evidence="4" id="KW-1185">Reference proteome</keyword>
<reference evidence="3 4" key="1">
    <citation type="journal article" date="2014" name="BMC Genomics">
        <title>The genome of the intracellular bacterium of the coastal bivalve, Solemya velum: a blueprint for thriving in and out of symbiosis.</title>
        <authorList>
            <person name="Dmytrenko O."/>
            <person name="Russell S.L."/>
            <person name="Loo W.T."/>
            <person name="Fontanez K.M."/>
            <person name="Liao L."/>
            <person name="Roeselers G."/>
            <person name="Sharma R."/>
            <person name="Stewart F.J."/>
            <person name="Newton I.L."/>
            <person name="Woyke T."/>
            <person name="Wu D."/>
            <person name="Lang J.M."/>
            <person name="Eisen J.A."/>
            <person name="Cavanaugh C.M."/>
        </authorList>
    </citation>
    <scope>NUCLEOTIDE SEQUENCE [LARGE SCALE GENOMIC DNA]</scope>
    <source>
        <strain evidence="3 4">WH</strain>
    </source>
</reference>
<accession>A0A0B0H463</accession>
<dbReference type="Pfam" id="PF13505">
    <property type="entry name" value="OMP_b-brl"/>
    <property type="match status" value="1"/>
</dbReference>
<organism evidence="3 4">
    <name type="scientific">Solemya velum gill symbiont</name>
    <dbReference type="NCBI Taxonomy" id="2340"/>
    <lineage>
        <taxon>Bacteria</taxon>
        <taxon>Pseudomonadati</taxon>
        <taxon>Pseudomonadota</taxon>
        <taxon>Gammaproteobacteria</taxon>
        <taxon>sulfur-oxidizing symbionts</taxon>
    </lineage>
</organism>
<dbReference type="SUPFAM" id="SSF56925">
    <property type="entry name" value="OMPA-like"/>
    <property type="match status" value="1"/>
</dbReference>
<evidence type="ECO:0000259" key="2">
    <source>
        <dbReference type="Pfam" id="PF13505"/>
    </source>
</evidence>
<evidence type="ECO:0000313" key="4">
    <source>
        <dbReference type="Proteomes" id="UP000030856"/>
    </source>
</evidence>
<dbReference type="PATRIC" id="fig|2340.3.peg.1633"/>
<dbReference type="InterPro" id="IPR027385">
    <property type="entry name" value="Beta-barrel_OMP"/>
</dbReference>
<comment type="caution">
    <text evidence="3">The sequence shown here is derived from an EMBL/GenBank/DDBJ whole genome shotgun (WGS) entry which is preliminary data.</text>
</comment>
<dbReference type="Proteomes" id="UP000030856">
    <property type="component" value="Unassembled WGS sequence"/>
</dbReference>
<feature type="domain" description="Outer membrane protein beta-barrel" evidence="2">
    <location>
        <begin position="7"/>
        <end position="194"/>
    </location>
</feature>
<dbReference type="AlphaFoldDB" id="A0A0B0H463"/>
<sequence>MYANLLIGGSFNNDVDFTQDIDPADDYYKGKIDLDNGLAFSAAIGNQYGNFSAEVELSYLNGDTGLQSFPDASAPSDEADTNGDISVTALMLNGWYSFGEGPLRPFVGAGLGYAKASIDTSFDIGGNNGIDDSDSGFAWQVGAGVEYALSDTTSLVGVYKYMNMDSIDVTDNEDTDISTDFSTHIVQVGLKMKF</sequence>
<proteinExistence type="predicted"/>
<dbReference type="EMBL" id="JRAA01000002">
    <property type="protein sequence ID" value="KHF24998.1"/>
    <property type="molecule type" value="Genomic_DNA"/>
</dbReference>
<dbReference type="eggNOG" id="COG3637">
    <property type="taxonomic scope" value="Bacteria"/>
</dbReference>
<dbReference type="STRING" id="2340.JV46_04590"/>